<dbReference type="PANTHER" id="PTHR46186:SF2">
    <property type="entry name" value="CYSTATIN"/>
    <property type="match status" value="1"/>
</dbReference>
<dbReference type="GO" id="GO:0005615">
    <property type="term" value="C:extracellular space"/>
    <property type="evidence" value="ECO:0007669"/>
    <property type="project" value="TreeGrafter"/>
</dbReference>
<dbReference type="InterPro" id="IPR018073">
    <property type="entry name" value="Prot_inh_cystat_CS"/>
</dbReference>
<dbReference type="Proteomes" id="UP000694397">
    <property type="component" value="Chromosome 4"/>
</dbReference>
<name>A0A8C9R427_SCLFO</name>
<dbReference type="PROSITE" id="PS00287">
    <property type="entry name" value="CYSTATIN"/>
    <property type="match status" value="1"/>
</dbReference>
<reference evidence="7 8" key="1">
    <citation type="submission" date="2019-04" db="EMBL/GenBank/DDBJ databases">
        <authorList>
            <consortium name="Wellcome Sanger Institute Data Sharing"/>
        </authorList>
    </citation>
    <scope>NUCLEOTIDE SEQUENCE [LARGE SCALE GENOMIC DNA]</scope>
</reference>
<evidence type="ECO:0000256" key="5">
    <source>
        <dbReference type="SAM" id="SignalP"/>
    </source>
</evidence>
<reference evidence="7" key="3">
    <citation type="submission" date="2025-09" db="UniProtKB">
        <authorList>
            <consortium name="Ensembl"/>
        </authorList>
    </citation>
    <scope>IDENTIFICATION</scope>
</reference>
<feature type="domain" description="Cystatin" evidence="6">
    <location>
        <begin position="26"/>
        <end position="135"/>
    </location>
</feature>
<sequence length="136" mass="14891">MMQSWQSATLLLGALLAVVSAGLGASMPGAPVEADVNDPSLRNALQLAVAEHNRKSDGLFLSQVSKVVRAQTQVVAGIMYIFEVEMVHTKCRKDDVKTVCDAHPDPELAKPYTCEFHVWSRPWLNSIQVAKNNCNN</sequence>
<protein>
    <submittedName>
        <fullName evidence="7">Cystatin-like</fullName>
    </submittedName>
</protein>
<dbReference type="CDD" id="cd00042">
    <property type="entry name" value="CY"/>
    <property type="match status" value="1"/>
</dbReference>
<dbReference type="InterPro" id="IPR046350">
    <property type="entry name" value="Cystatin_sf"/>
</dbReference>
<evidence type="ECO:0000259" key="6">
    <source>
        <dbReference type="SMART" id="SM00043"/>
    </source>
</evidence>
<dbReference type="GO" id="GO:0005737">
    <property type="term" value="C:cytoplasm"/>
    <property type="evidence" value="ECO:0007669"/>
    <property type="project" value="TreeGrafter"/>
</dbReference>
<dbReference type="AlphaFoldDB" id="A0A8C9R427"/>
<evidence type="ECO:0000256" key="1">
    <source>
        <dbReference type="ARBA" id="ARBA00009403"/>
    </source>
</evidence>
<dbReference type="FunFam" id="3.10.450.10:FF:000004">
    <property type="entry name" value="Cystatin C"/>
    <property type="match status" value="1"/>
</dbReference>
<accession>A0A8C9R427</accession>
<evidence type="ECO:0000313" key="7">
    <source>
        <dbReference type="Ensembl" id="ENSSFOP00015008307.2"/>
    </source>
</evidence>
<evidence type="ECO:0000256" key="4">
    <source>
        <dbReference type="ARBA" id="ARBA00023157"/>
    </source>
</evidence>
<feature type="signal peptide" evidence="5">
    <location>
        <begin position="1"/>
        <end position="21"/>
    </location>
</feature>
<dbReference type="RefSeq" id="XP_018595572.2">
    <property type="nucleotide sequence ID" value="XM_018740056.2"/>
</dbReference>
<gene>
    <name evidence="7" type="primary">cst3</name>
</gene>
<keyword evidence="2" id="KW-0646">Protease inhibitor</keyword>
<dbReference type="GeneTree" id="ENSGT00940000154755"/>
<comment type="similarity">
    <text evidence="1">Belongs to the cystatin family.</text>
</comment>
<evidence type="ECO:0000256" key="3">
    <source>
        <dbReference type="ARBA" id="ARBA00022704"/>
    </source>
</evidence>
<dbReference type="SMART" id="SM00043">
    <property type="entry name" value="CY"/>
    <property type="match status" value="1"/>
</dbReference>
<dbReference type="Ensembl" id="ENSSFOT00015008424.2">
    <property type="protein sequence ID" value="ENSSFOP00015008307.2"/>
    <property type="gene ID" value="ENSSFOG00015005443.2"/>
</dbReference>
<evidence type="ECO:0000313" key="8">
    <source>
        <dbReference type="Proteomes" id="UP000694397"/>
    </source>
</evidence>
<keyword evidence="3" id="KW-0789">Thiol protease inhibitor</keyword>
<dbReference type="SUPFAM" id="SSF54403">
    <property type="entry name" value="Cystatin/monellin"/>
    <property type="match status" value="1"/>
</dbReference>
<dbReference type="Gene3D" id="3.10.450.10">
    <property type="match status" value="1"/>
</dbReference>
<dbReference type="GO" id="GO:0031982">
    <property type="term" value="C:vesicle"/>
    <property type="evidence" value="ECO:0007669"/>
    <property type="project" value="TreeGrafter"/>
</dbReference>
<feature type="chain" id="PRO_5034926762" evidence="5">
    <location>
        <begin position="22"/>
        <end position="136"/>
    </location>
</feature>
<dbReference type="GO" id="GO:0004869">
    <property type="term" value="F:cysteine-type endopeptidase inhibitor activity"/>
    <property type="evidence" value="ECO:0007669"/>
    <property type="project" value="UniProtKB-KW"/>
</dbReference>
<dbReference type="GeneID" id="108927031"/>
<dbReference type="Pfam" id="PF00031">
    <property type="entry name" value="Cystatin"/>
    <property type="match status" value="1"/>
</dbReference>
<dbReference type="PANTHER" id="PTHR46186">
    <property type="entry name" value="CYSTATIN"/>
    <property type="match status" value="1"/>
</dbReference>
<reference evidence="7" key="2">
    <citation type="submission" date="2025-08" db="UniProtKB">
        <authorList>
            <consortium name="Ensembl"/>
        </authorList>
    </citation>
    <scope>IDENTIFICATION</scope>
</reference>
<dbReference type="InterPro" id="IPR000010">
    <property type="entry name" value="Cystatin_dom"/>
</dbReference>
<keyword evidence="5" id="KW-0732">Signal</keyword>
<evidence type="ECO:0000256" key="2">
    <source>
        <dbReference type="ARBA" id="ARBA00022690"/>
    </source>
</evidence>
<dbReference type="OrthoDB" id="1908104at2759"/>
<organism evidence="7 8">
    <name type="scientific">Scleropages formosus</name>
    <name type="common">Asian bonytongue</name>
    <name type="synonym">Osteoglossum formosum</name>
    <dbReference type="NCBI Taxonomy" id="113540"/>
    <lineage>
        <taxon>Eukaryota</taxon>
        <taxon>Metazoa</taxon>
        <taxon>Chordata</taxon>
        <taxon>Craniata</taxon>
        <taxon>Vertebrata</taxon>
        <taxon>Euteleostomi</taxon>
        <taxon>Actinopterygii</taxon>
        <taxon>Neopterygii</taxon>
        <taxon>Teleostei</taxon>
        <taxon>Osteoglossocephala</taxon>
        <taxon>Osteoglossomorpha</taxon>
        <taxon>Osteoglossiformes</taxon>
        <taxon>Osteoglossidae</taxon>
        <taxon>Scleropages</taxon>
    </lineage>
</organism>
<proteinExistence type="inferred from homology"/>
<keyword evidence="8" id="KW-1185">Reference proteome</keyword>
<keyword evidence="4" id="KW-1015">Disulfide bond</keyword>